<dbReference type="AlphaFoldDB" id="A0A1D8AFA5"/>
<geneLocation type="plasmid" evidence="2 3">
    <name>pSA2</name>
</geneLocation>
<dbReference type="OrthoDB" id="9808681at2"/>
<keyword evidence="2" id="KW-0614">Plasmid</keyword>
<proteinExistence type="predicted"/>
<feature type="signal peptide" evidence="1">
    <location>
        <begin position="1"/>
        <end position="38"/>
    </location>
</feature>
<dbReference type="KEGG" id="nre:BES08_28735"/>
<dbReference type="CDD" id="cd13400">
    <property type="entry name" value="LT_IagB-like"/>
    <property type="match status" value="1"/>
</dbReference>
<dbReference type="SUPFAM" id="SSF53955">
    <property type="entry name" value="Lysozyme-like"/>
    <property type="match status" value="1"/>
</dbReference>
<organism evidence="2 3">
    <name type="scientific">Novosphingobium resinovorum</name>
    <dbReference type="NCBI Taxonomy" id="158500"/>
    <lineage>
        <taxon>Bacteria</taxon>
        <taxon>Pseudomonadati</taxon>
        <taxon>Pseudomonadota</taxon>
        <taxon>Alphaproteobacteria</taxon>
        <taxon>Sphingomonadales</taxon>
        <taxon>Sphingomonadaceae</taxon>
        <taxon>Novosphingobium</taxon>
    </lineage>
</organism>
<accession>A0A1D8AFA5</accession>
<keyword evidence="1" id="KW-0732">Signal</keyword>
<dbReference type="InterPro" id="IPR023346">
    <property type="entry name" value="Lysozyme-like_dom_sf"/>
</dbReference>
<gene>
    <name evidence="2" type="ORF">BES08_28735</name>
</gene>
<dbReference type="EMBL" id="CP017077">
    <property type="protein sequence ID" value="AOR80792.1"/>
    <property type="molecule type" value="Genomic_DNA"/>
</dbReference>
<keyword evidence="3" id="KW-1185">Reference proteome</keyword>
<protein>
    <submittedName>
        <fullName evidence="2">Lytic transglycosylase</fullName>
    </submittedName>
</protein>
<evidence type="ECO:0000256" key="1">
    <source>
        <dbReference type="SAM" id="SignalP"/>
    </source>
</evidence>
<sequence length="203" mass="22573">MTDDPNGMPVHHCRRATSRFLGALISVTLALHPCSAAAVPVAAGEIEIARCIGSVANGRVWLERTLWGLRDQEAGWIGAEVRNSNGTHDLGPLQVNSWWVQRISELIGRRPEVIRSWLANDACFNVRAANWIFLSGLAVSKDYWRAVGIYHSPTRWRQARYAHGVAVHMRRRFGEQVFATSTANLVAAEPTVGQVRIQFPKVP</sequence>
<feature type="chain" id="PRO_5009104923" evidence="1">
    <location>
        <begin position="39"/>
        <end position="203"/>
    </location>
</feature>
<name>A0A1D8AFA5_9SPHN</name>
<reference evidence="3" key="1">
    <citation type="journal article" date="2017" name="J. Biotechnol.">
        <title>Complete genome sequence of Novosphingobium resinovorum SA1, a versatile xenobiotic-degrading bacterium capable of utilizing sulfanilic acid.</title>
        <authorList>
            <person name="Hegedus B."/>
            <person name="Kos P.B."/>
            <person name="Balint B."/>
            <person name="Maroti G."/>
            <person name="Gan H.M."/>
            <person name="Perei K."/>
            <person name="Rakhely G."/>
        </authorList>
    </citation>
    <scope>NUCLEOTIDE SEQUENCE [LARGE SCALE GENOMIC DNA]</scope>
    <source>
        <strain evidence="3">SA1</strain>
    </source>
</reference>
<evidence type="ECO:0000313" key="2">
    <source>
        <dbReference type="EMBL" id="AOR80792.1"/>
    </source>
</evidence>
<evidence type="ECO:0000313" key="3">
    <source>
        <dbReference type="Proteomes" id="UP000094626"/>
    </source>
</evidence>
<dbReference type="RefSeq" id="WP_069710085.1">
    <property type="nucleotide sequence ID" value="NZ_CP128493.1"/>
</dbReference>
<dbReference type="Proteomes" id="UP000094626">
    <property type="component" value="Plasmid pSA2"/>
</dbReference>